<dbReference type="GO" id="GO:0005886">
    <property type="term" value="C:plasma membrane"/>
    <property type="evidence" value="ECO:0007669"/>
    <property type="project" value="TreeGrafter"/>
</dbReference>
<evidence type="ECO:0000313" key="4">
    <source>
        <dbReference type="Proteomes" id="UP001224775"/>
    </source>
</evidence>
<protein>
    <submittedName>
        <fullName evidence="3">Diacylglycerol O-acyltransferase</fullName>
        <ecNumber evidence="3">2.3.1.20</ecNumber>
    </submittedName>
</protein>
<dbReference type="Proteomes" id="UP001224775">
    <property type="component" value="Unassembled WGS sequence"/>
</dbReference>
<keyword evidence="3" id="KW-0012">Acyltransferase</keyword>
<name>A0AAD8YM35_9STRA</name>
<accession>A0AAD8YM35</accession>
<keyword evidence="3" id="KW-0808">Transferase</keyword>
<dbReference type="PANTHER" id="PTHR31650:SF1">
    <property type="entry name" value="WAX ESTER SYNTHASE_DIACYLGLYCEROL ACYLTRANSFERASE 4-RELATED"/>
    <property type="match status" value="1"/>
</dbReference>
<keyword evidence="1" id="KW-0472">Membrane</keyword>
<dbReference type="PANTHER" id="PTHR31650">
    <property type="entry name" value="O-ACYLTRANSFERASE (WSD1-LIKE) FAMILY PROTEIN"/>
    <property type="match status" value="1"/>
</dbReference>
<gene>
    <name evidence="3" type="ORF">QTG54_000426</name>
</gene>
<dbReference type="EC" id="2.3.1.20" evidence="3"/>
<feature type="transmembrane region" description="Helical" evidence="1">
    <location>
        <begin position="32"/>
        <end position="50"/>
    </location>
</feature>
<reference evidence="3" key="1">
    <citation type="submission" date="2023-06" db="EMBL/GenBank/DDBJ databases">
        <title>Survivors Of The Sea: Transcriptome response of Skeletonema marinoi to long-term dormancy.</title>
        <authorList>
            <person name="Pinder M.I.M."/>
            <person name="Kourtchenko O."/>
            <person name="Robertson E.K."/>
            <person name="Larsson T."/>
            <person name="Maumus F."/>
            <person name="Osuna-Cruz C.M."/>
            <person name="Vancaester E."/>
            <person name="Stenow R."/>
            <person name="Vandepoele K."/>
            <person name="Ploug H."/>
            <person name="Bruchert V."/>
            <person name="Godhe A."/>
            <person name="Topel M."/>
        </authorList>
    </citation>
    <scope>NUCLEOTIDE SEQUENCE</scope>
    <source>
        <strain evidence="3">R05AC</strain>
    </source>
</reference>
<dbReference type="InterPro" id="IPR045034">
    <property type="entry name" value="O-acyltransferase_WSD1-like"/>
</dbReference>
<keyword evidence="1" id="KW-1133">Transmembrane helix</keyword>
<feature type="domain" description="O-acyltransferase WSD1 C-terminal" evidence="2">
    <location>
        <begin position="430"/>
        <end position="566"/>
    </location>
</feature>
<sequence>MHYQLLLDDLRSEVDAALRSPLVLHAAFSSPAPVILSLLSVLFLLLVHFLHRSRKRQKRQHTIAEVMKRIWPTYSLTKTVADPWAWDFEAVEESSSRTRKRKKRPYHRRTSHMSAIAANRKLLEEALAVKQNVINIIFYFDSNISKESTRLDFVQTMTTLATKYERMRSIPRLDVDGHNGECVWCPIEGNFVDGCVCVDPIYDQCGEDDEKLVLERAHSYISQILAAHDESGQDMPLWRVIILSSKVALFRIDHCICDGVSAVSLLRDVGVKTSSKEPLSLEDLSPILRCFVRAGELRIRMLPLKLLCWPPNLIRAVKFLVNCLTLPYEVPNPLRPLAEHFGKPIPSDSIGTVYFPTMKVKLFQDMAKNSVGSSTTINDMLLLCISIAFGSYFDHLGIRRSDVGGVRLLLPIANPIPPSMYNDGEYGLRNGMTPVIVPLKLLSDEYTSMDALKDIQSHMTKVKQSNTPLLMSCINRFLQPLVPVEKIAEKGIETFQRVSCVWSNVPGPFEAGNMYNIKKMQIVMPHPISFLQVTSYDGNLFFNVTLDLRSAKNPGLLREAFVNAVKSVAEATGVDKEQRWAEELKKYSESNEWGGDDVVYGST</sequence>
<keyword evidence="4" id="KW-1185">Reference proteome</keyword>
<evidence type="ECO:0000256" key="1">
    <source>
        <dbReference type="SAM" id="Phobius"/>
    </source>
</evidence>
<dbReference type="InterPro" id="IPR009721">
    <property type="entry name" value="O-acyltransferase_WSD1_C"/>
</dbReference>
<evidence type="ECO:0000313" key="3">
    <source>
        <dbReference type="EMBL" id="KAK1748487.1"/>
    </source>
</evidence>
<dbReference type="Pfam" id="PF06974">
    <property type="entry name" value="WS_DGAT_C"/>
    <property type="match status" value="1"/>
</dbReference>
<proteinExistence type="predicted"/>
<dbReference type="GO" id="GO:0019432">
    <property type="term" value="P:triglyceride biosynthetic process"/>
    <property type="evidence" value="ECO:0007669"/>
    <property type="project" value="TreeGrafter"/>
</dbReference>
<dbReference type="GO" id="GO:0004144">
    <property type="term" value="F:diacylglycerol O-acyltransferase activity"/>
    <property type="evidence" value="ECO:0007669"/>
    <property type="project" value="UniProtKB-EC"/>
</dbReference>
<evidence type="ECO:0000259" key="2">
    <source>
        <dbReference type="Pfam" id="PF06974"/>
    </source>
</evidence>
<comment type="caution">
    <text evidence="3">The sequence shown here is derived from an EMBL/GenBank/DDBJ whole genome shotgun (WGS) entry which is preliminary data.</text>
</comment>
<keyword evidence="1" id="KW-0812">Transmembrane</keyword>
<dbReference type="AlphaFoldDB" id="A0AAD8YM35"/>
<dbReference type="EMBL" id="JATAAI010000001">
    <property type="protein sequence ID" value="KAK1748487.1"/>
    <property type="molecule type" value="Genomic_DNA"/>
</dbReference>
<organism evidence="3 4">
    <name type="scientific">Skeletonema marinoi</name>
    <dbReference type="NCBI Taxonomy" id="267567"/>
    <lineage>
        <taxon>Eukaryota</taxon>
        <taxon>Sar</taxon>
        <taxon>Stramenopiles</taxon>
        <taxon>Ochrophyta</taxon>
        <taxon>Bacillariophyta</taxon>
        <taxon>Coscinodiscophyceae</taxon>
        <taxon>Thalassiosirophycidae</taxon>
        <taxon>Thalassiosirales</taxon>
        <taxon>Skeletonemataceae</taxon>
        <taxon>Skeletonema</taxon>
        <taxon>Skeletonema marinoi-dohrnii complex</taxon>
    </lineage>
</organism>